<dbReference type="GO" id="GO:0004789">
    <property type="term" value="F:thiamine-phosphate diphosphorylase activity"/>
    <property type="evidence" value="ECO:0007669"/>
    <property type="project" value="TreeGrafter"/>
</dbReference>
<dbReference type="Proteomes" id="UP000281474">
    <property type="component" value="Unassembled WGS sequence"/>
</dbReference>
<evidence type="ECO:0000259" key="3">
    <source>
        <dbReference type="Pfam" id="PF02581"/>
    </source>
</evidence>
<keyword evidence="2" id="KW-0784">Thiamine biosynthesis</keyword>
<dbReference type="Gene3D" id="3.20.20.70">
    <property type="entry name" value="Aldolase class I"/>
    <property type="match status" value="1"/>
</dbReference>
<dbReference type="EMBL" id="QZEI01000098">
    <property type="protein sequence ID" value="RLV58103.1"/>
    <property type="molecule type" value="Genomic_DNA"/>
</dbReference>
<evidence type="ECO:0000256" key="1">
    <source>
        <dbReference type="ARBA" id="ARBA00004948"/>
    </source>
</evidence>
<comment type="caution">
    <text evidence="4">The sequence shown here is derived from an EMBL/GenBank/DDBJ whole genome shotgun (WGS) entry which is preliminary data.</text>
</comment>
<name>A0A3L8PU29_9GAMM</name>
<dbReference type="Pfam" id="PF02581">
    <property type="entry name" value="TMP-TENI"/>
    <property type="match status" value="1"/>
</dbReference>
<evidence type="ECO:0000313" key="5">
    <source>
        <dbReference type="Proteomes" id="UP000281474"/>
    </source>
</evidence>
<dbReference type="PANTHER" id="PTHR20857">
    <property type="entry name" value="THIAMINE-PHOSPHATE PYROPHOSPHORYLASE"/>
    <property type="match status" value="1"/>
</dbReference>
<protein>
    <recommendedName>
        <fullName evidence="3">Thiamine phosphate synthase/TenI domain-containing protein</fullName>
    </recommendedName>
</protein>
<gene>
    <name evidence="4" type="ORF">D5018_19090</name>
</gene>
<dbReference type="GO" id="GO:0005737">
    <property type="term" value="C:cytoplasm"/>
    <property type="evidence" value="ECO:0007669"/>
    <property type="project" value="TreeGrafter"/>
</dbReference>
<dbReference type="InterPro" id="IPR013785">
    <property type="entry name" value="Aldolase_TIM"/>
</dbReference>
<organism evidence="4 5">
    <name type="scientific">Parashewanella curva</name>
    <dbReference type="NCBI Taxonomy" id="2338552"/>
    <lineage>
        <taxon>Bacteria</taxon>
        <taxon>Pseudomonadati</taxon>
        <taxon>Pseudomonadota</taxon>
        <taxon>Gammaproteobacteria</taxon>
        <taxon>Alteromonadales</taxon>
        <taxon>Shewanellaceae</taxon>
        <taxon>Parashewanella</taxon>
    </lineage>
</organism>
<accession>A0A3L8PU29</accession>
<feature type="domain" description="Thiamine phosphate synthase/TenI" evidence="3">
    <location>
        <begin position="5"/>
        <end position="185"/>
    </location>
</feature>
<dbReference type="OrthoDB" id="9789949at2"/>
<dbReference type="PANTHER" id="PTHR20857:SF23">
    <property type="entry name" value="THIAMINE BIOSYNTHETIC BIFUNCTIONAL ENZYME"/>
    <property type="match status" value="1"/>
</dbReference>
<comment type="pathway">
    <text evidence="1">Cofactor biosynthesis; thiamine diphosphate biosynthesis.</text>
</comment>
<proteinExistence type="predicted"/>
<sequence>MTKNLYLITPDFIEDKNAYLDLLKTSIEHFSPQRVQFRSKNLDRKLYIEMARCVSKLCRESGVDIIINADVDIFNELKNEVDGLHLTSADMANIRERPIPRGKLLSGACHNIEQVKIASDMGCDFAVLCPIFKTPSSPKGVPIGWSSFNKIVSSTAMPIYALGGVGIGDYDTAITNGAFGIAAKRGLWVA</sequence>
<evidence type="ECO:0000256" key="2">
    <source>
        <dbReference type="ARBA" id="ARBA00022977"/>
    </source>
</evidence>
<evidence type="ECO:0000313" key="4">
    <source>
        <dbReference type="EMBL" id="RLV58103.1"/>
    </source>
</evidence>
<reference evidence="4 5" key="1">
    <citation type="submission" date="2018-09" db="EMBL/GenBank/DDBJ databases">
        <title>Phylogeny of the Shewanellaceae, and recommendation for two new genera, Pseudoshewanella and Parashewanella.</title>
        <authorList>
            <person name="Wang G."/>
        </authorList>
    </citation>
    <scope>NUCLEOTIDE SEQUENCE [LARGE SCALE GENOMIC DNA]</scope>
    <source>
        <strain evidence="4 5">C51</strain>
    </source>
</reference>
<dbReference type="CDD" id="cd00564">
    <property type="entry name" value="TMP_TenI"/>
    <property type="match status" value="1"/>
</dbReference>
<dbReference type="InterPro" id="IPR022998">
    <property type="entry name" value="ThiamineP_synth_TenI"/>
</dbReference>
<dbReference type="InterPro" id="IPR036206">
    <property type="entry name" value="ThiamineP_synth_sf"/>
</dbReference>
<dbReference type="GO" id="GO:0009228">
    <property type="term" value="P:thiamine biosynthetic process"/>
    <property type="evidence" value="ECO:0007669"/>
    <property type="project" value="UniProtKB-KW"/>
</dbReference>
<keyword evidence="5" id="KW-1185">Reference proteome</keyword>
<dbReference type="SUPFAM" id="SSF51391">
    <property type="entry name" value="Thiamin phosphate synthase"/>
    <property type="match status" value="1"/>
</dbReference>
<dbReference type="RefSeq" id="WP_121840580.1">
    <property type="nucleotide sequence ID" value="NZ_ML014847.1"/>
</dbReference>
<dbReference type="AlphaFoldDB" id="A0A3L8PU29"/>